<keyword evidence="4" id="KW-1185">Reference proteome</keyword>
<organism evidence="3 4">
    <name type="scientific">Hyaloscypha hepaticicola</name>
    <dbReference type="NCBI Taxonomy" id="2082293"/>
    <lineage>
        <taxon>Eukaryota</taxon>
        <taxon>Fungi</taxon>
        <taxon>Dikarya</taxon>
        <taxon>Ascomycota</taxon>
        <taxon>Pezizomycotina</taxon>
        <taxon>Leotiomycetes</taxon>
        <taxon>Helotiales</taxon>
        <taxon>Hyaloscyphaceae</taxon>
        <taxon>Hyaloscypha</taxon>
    </lineage>
</organism>
<dbReference type="EMBL" id="KZ613544">
    <property type="protein sequence ID" value="PMD12699.1"/>
    <property type="molecule type" value="Genomic_DNA"/>
</dbReference>
<evidence type="ECO:0000256" key="1">
    <source>
        <dbReference type="ARBA" id="ARBA00022737"/>
    </source>
</evidence>
<dbReference type="Gene3D" id="1.25.40.20">
    <property type="entry name" value="Ankyrin repeat-containing domain"/>
    <property type="match status" value="2"/>
</dbReference>
<dbReference type="AlphaFoldDB" id="A0A2J6PFE1"/>
<name>A0A2J6PFE1_9HELO</name>
<evidence type="ECO:0000313" key="4">
    <source>
        <dbReference type="Proteomes" id="UP000235672"/>
    </source>
</evidence>
<keyword evidence="2" id="KW-0040">ANK repeat</keyword>
<keyword evidence="1" id="KW-0677">Repeat</keyword>
<protein>
    <submittedName>
        <fullName evidence="3">Ankyrin</fullName>
    </submittedName>
</protein>
<evidence type="ECO:0000313" key="3">
    <source>
        <dbReference type="EMBL" id="PMD12699.1"/>
    </source>
</evidence>
<dbReference type="Pfam" id="PF12796">
    <property type="entry name" value="Ank_2"/>
    <property type="match status" value="2"/>
</dbReference>
<dbReference type="SUPFAM" id="SSF48403">
    <property type="entry name" value="Ankyrin repeat"/>
    <property type="match status" value="1"/>
</dbReference>
<dbReference type="PANTHER" id="PTHR24198">
    <property type="entry name" value="ANKYRIN REPEAT AND PROTEIN KINASE DOMAIN-CONTAINING PROTEIN"/>
    <property type="match status" value="1"/>
</dbReference>
<dbReference type="OrthoDB" id="341259at2759"/>
<proteinExistence type="predicted"/>
<dbReference type="PANTHER" id="PTHR24198:SF165">
    <property type="entry name" value="ANKYRIN REPEAT-CONTAINING PROTEIN-RELATED"/>
    <property type="match status" value="1"/>
</dbReference>
<accession>A0A2J6PFE1</accession>
<dbReference type="InterPro" id="IPR036770">
    <property type="entry name" value="Ankyrin_rpt-contain_sf"/>
</dbReference>
<evidence type="ECO:0000256" key="2">
    <source>
        <dbReference type="ARBA" id="ARBA00023043"/>
    </source>
</evidence>
<dbReference type="Proteomes" id="UP000235672">
    <property type="component" value="Unassembled WGS sequence"/>
</dbReference>
<dbReference type="SMART" id="SM00248">
    <property type="entry name" value="ANK"/>
    <property type="match status" value="5"/>
</dbReference>
<reference evidence="3 4" key="1">
    <citation type="submission" date="2016-05" db="EMBL/GenBank/DDBJ databases">
        <title>A degradative enzymes factory behind the ericoid mycorrhizal symbiosis.</title>
        <authorList>
            <consortium name="DOE Joint Genome Institute"/>
            <person name="Martino E."/>
            <person name="Morin E."/>
            <person name="Grelet G."/>
            <person name="Kuo A."/>
            <person name="Kohler A."/>
            <person name="Daghino S."/>
            <person name="Barry K."/>
            <person name="Choi C."/>
            <person name="Cichocki N."/>
            <person name="Clum A."/>
            <person name="Copeland A."/>
            <person name="Hainaut M."/>
            <person name="Haridas S."/>
            <person name="Labutti K."/>
            <person name="Lindquist E."/>
            <person name="Lipzen A."/>
            <person name="Khouja H.-R."/>
            <person name="Murat C."/>
            <person name="Ohm R."/>
            <person name="Olson A."/>
            <person name="Spatafora J."/>
            <person name="Veneault-Fourrey C."/>
            <person name="Henrissat B."/>
            <person name="Grigoriev I."/>
            <person name="Martin F."/>
            <person name="Perotto S."/>
        </authorList>
    </citation>
    <scope>NUCLEOTIDE SEQUENCE [LARGE SCALE GENOMIC DNA]</scope>
    <source>
        <strain evidence="3 4">UAMH 7357</strain>
    </source>
</reference>
<dbReference type="STRING" id="1745343.A0A2J6PFE1"/>
<dbReference type="InterPro" id="IPR002110">
    <property type="entry name" value="Ankyrin_rpt"/>
</dbReference>
<gene>
    <name evidence="3" type="ORF">NA56DRAFT_666176</name>
</gene>
<sequence>MHAVFRFILLHESFDPDCWQVKDALLSCVRKEDVQGLLIFMECGVDVEKHLDDHELHNASFVGCNMIKRIELILKRRKARGLPNFNHETPPQTIELQQPGNGLTVRLEPGAMLHSTIMANNWGGFCSLIAENDVDLELEVQGKTALEIAIFLWRPLLAIILILMGDQCKKSMEKLGDFSHPTLLHLACRPVRPQESYEGYGLYCVNENENYTEVATPFSPEVPFHAWKILLQFLVGSGLDLNASDGDGITPLWYLVRAGGHLNRVQFLYNMGVILDIPASNGETVLHTCAYGEEVSLEVVEFIVQKYPPRAIDASWHPSVEGEISILSDLSRNGELHICRLLIARGSRLSTRDRLVFDNMNFRLEIMYCPEAEIPSRDEAMENLLRGLREVWVAENFEPKIHQLSALHIENSDQLMILLDCVEPHINSHDIIGRNRLHLAVLENDVEAVQALLSLNINRHKSDWAGLTPLHYAYAISHTRIIELLEDIPREGISKADNEECIEPYVHYSGVPCRI</sequence>